<gene>
    <name evidence="3" type="ORF">ACFQQL_10825</name>
</gene>
<dbReference type="RefSeq" id="WP_382394185.1">
    <property type="nucleotide sequence ID" value="NZ_JBHTCQ010000002.1"/>
</dbReference>
<accession>A0ABW2Q8Z7</accession>
<sequence length="299" mass="33023">MTAAPRTLLPGLAARDVEVDGVRLRVAVGGDGPPVLLLHGHPQTHATWRDVVPALARRHTVVAPDLRGYGDSDVPPSDREHRPYSKRVMAAEAVALMRHLGHERFAVVGHDRGGRVAHRMVLDHPDAVTRLAVLDIAPTLTMYERTDQDFATRYFWWFFLIQPAPLPETLIAGAREAFLAEHLARQSATPGVPDQELAAEYRRCYRDANVHAICEDYRAAATVDLAHDRADRDAGRRLGRPLLALWGSRGTVGRTYDVLQTWREVSDAAVDGAALECGHVPQEERPAEVAERLEGFLSG</sequence>
<dbReference type="Proteomes" id="UP001596455">
    <property type="component" value="Unassembled WGS sequence"/>
</dbReference>
<name>A0ABW2Q8Z7_9MICO</name>
<comment type="caution">
    <text evidence="3">The sequence shown here is derived from an EMBL/GenBank/DDBJ whole genome shotgun (WGS) entry which is preliminary data.</text>
</comment>
<dbReference type="InterPro" id="IPR000639">
    <property type="entry name" value="Epox_hydrolase-like"/>
</dbReference>
<evidence type="ECO:0000313" key="4">
    <source>
        <dbReference type="Proteomes" id="UP001596455"/>
    </source>
</evidence>
<proteinExistence type="predicted"/>
<keyword evidence="1 3" id="KW-0378">Hydrolase</keyword>
<dbReference type="PRINTS" id="PR00412">
    <property type="entry name" value="EPOXHYDRLASE"/>
</dbReference>
<protein>
    <submittedName>
        <fullName evidence="3">Alpha/beta fold hydrolase</fullName>
    </submittedName>
</protein>
<dbReference type="EMBL" id="JBHTCQ010000002">
    <property type="protein sequence ID" value="MFC7405601.1"/>
    <property type="molecule type" value="Genomic_DNA"/>
</dbReference>
<reference evidence="4" key="1">
    <citation type="journal article" date="2019" name="Int. J. Syst. Evol. Microbiol.">
        <title>The Global Catalogue of Microorganisms (GCM) 10K type strain sequencing project: providing services to taxonomists for standard genome sequencing and annotation.</title>
        <authorList>
            <consortium name="The Broad Institute Genomics Platform"/>
            <consortium name="The Broad Institute Genome Sequencing Center for Infectious Disease"/>
            <person name="Wu L."/>
            <person name="Ma J."/>
        </authorList>
    </citation>
    <scope>NUCLEOTIDE SEQUENCE [LARGE SCALE GENOMIC DNA]</scope>
    <source>
        <strain evidence="4">JCM 1490</strain>
    </source>
</reference>
<dbReference type="PRINTS" id="PR00111">
    <property type="entry name" value="ABHYDROLASE"/>
</dbReference>
<dbReference type="Gene3D" id="3.40.50.1820">
    <property type="entry name" value="alpha/beta hydrolase"/>
    <property type="match status" value="1"/>
</dbReference>
<dbReference type="Pfam" id="PF00561">
    <property type="entry name" value="Abhydrolase_1"/>
    <property type="match status" value="1"/>
</dbReference>
<evidence type="ECO:0000259" key="2">
    <source>
        <dbReference type="Pfam" id="PF00561"/>
    </source>
</evidence>
<evidence type="ECO:0000313" key="3">
    <source>
        <dbReference type="EMBL" id="MFC7405601.1"/>
    </source>
</evidence>
<organism evidence="3 4">
    <name type="scientific">Georgenia alba</name>
    <dbReference type="NCBI Taxonomy" id="2233858"/>
    <lineage>
        <taxon>Bacteria</taxon>
        <taxon>Bacillati</taxon>
        <taxon>Actinomycetota</taxon>
        <taxon>Actinomycetes</taxon>
        <taxon>Micrococcales</taxon>
        <taxon>Bogoriellaceae</taxon>
        <taxon>Georgenia</taxon>
    </lineage>
</organism>
<dbReference type="PANTHER" id="PTHR43329">
    <property type="entry name" value="EPOXIDE HYDROLASE"/>
    <property type="match status" value="1"/>
</dbReference>
<feature type="domain" description="AB hydrolase-1" evidence="2">
    <location>
        <begin position="33"/>
        <end position="286"/>
    </location>
</feature>
<dbReference type="InterPro" id="IPR000073">
    <property type="entry name" value="AB_hydrolase_1"/>
</dbReference>
<dbReference type="SUPFAM" id="SSF53474">
    <property type="entry name" value="alpha/beta-Hydrolases"/>
    <property type="match status" value="1"/>
</dbReference>
<dbReference type="InterPro" id="IPR029058">
    <property type="entry name" value="AB_hydrolase_fold"/>
</dbReference>
<keyword evidence="4" id="KW-1185">Reference proteome</keyword>
<dbReference type="GO" id="GO:0016787">
    <property type="term" value="F:hydrolase activity"/>
    <property type="evidence" value="ECO:0007669"/>
    <property type="project" value="UniProtKB-KW"/>
</dbReference>
<evidence type="ECO:0000256" key="1">
    <source>
        <dbReference type="ARBA" id="ARBA00022801"/>
    </source>
</evidence>